<dbReference type="EMBL" id="MT143057">
    <property type="protein sequence ID" value="QJA92322.1"/>
    <property type="molecule type" value="Genomic_DNA"/>
</dbReference>
<reference evidence="1" key="1">
    <citation type="submission" date="2020-03" db="EMBL/GenBank/DDBJ databases">
        <title>The deep terrestrial virosphere.</title>
        <authorList>
            <person name="Holmfeldt K."/>
            <person name="Nilsson E."/>
            <person name="Simone D."/>
            <person name="Lopez-Fernandez M."/>
            <person name="Wu X."/>
            <person name="de Brujin I."/>
            <person name="Lundin D."/>
            <person name="Andersson A."/>
            <person name="Bertilsson S."/>
            <person name="Dopson M."/>
        </authorList>
    </citation>
    <scope>NUCLEOTIDE SEQUENCE</scope>
    <source>
        <strain evidence="1">MM415B04733</strain>
    </source>
</reference>
<proteinExistence type="predicted"/>
<dbReference type="AlphaFoldDB" id="A0A6M3LFC9"/>
<gene>
    <name evidence="1" type="ORF">MM415B04733_0007</name>
</gene>
<organism evidence="1">
    <name type="scientific">viral metagenome</name>
    <dbReference type="NCBI Taxonomy" id="1070528"/>
    <lineage>
        <taxon>unclassified sequences</taxon>
        <taxon>metagenomes</taxon>
        <taxon>organismal metagenomes</taxon>
    </lineage>
</organism>
<name>A0A6M3LFC9_9ZZZZ</name>
<sequence length="72" mass="8546">MNQINFKESGIFLKNIIADKLFTQGKLEKEDGHIFIEKAFHMADGRIKVVGYQYSKEFPFKYKIDWENKEEA</sequence>
<accession>A0A6M3LFC9</accession>
<evidence type="ECO:0000313" key="1">
    <source>
        <dbReference type="EMBL" id="QJA92322.1"/>
    </source>
</evidence>
<protein>
    <submittedName>
        <fullName evidence="1">Uncharacterized protein</fullName>
    </submittedName>
</protein>